<evidence type="ECO:0000256" key="8">
    <source>
        <dbReference type="ARBA" id="ARBA00048679"/>
    </source>
</evidence>
<dbReference type="GO" id="GO:0000278">
    <property type="term" value="P:mitotic cell cycle"/>
    <property type="evidence" value="ECO:0007669"/>
    <property type="project" value="TreeGrafter"/>
</dbReference>
<evidence type="ECO:0000256" key="1">
    <source>
        <dbReference type="ARBA" id="ARBA00012513"/>
    </source>
</evidence>
<keyword evidence="5" id="KW-0418">Kinase</keyword>
<dbReference type="InterPro" id="IPR024604">
    <property type="entry name" value="GSG2_C"/>
</dbReference>
<dbReference type="InterPro" id="IPR011009">
    <property type="entry name" value="Kinase-like_dom_sf"/>
</dbReference>
<dbReference type="Proteomes" id="UP001271007">
    <property type="component" value="Unassembled WGS sequence"/>
</dbReference>
<dbReference type="SMART" id="SM01331">
    <property type="entry name" value="DUF3635"/>
    <property type="match status" value="1"/>
</dbReference>
<dbReference type="InterPro" id="IPR000719">
    <property type="entry name" value="Prot_kinase_dom"/>
</dbReference>
<evidence type="ECO:0000256" key="4">
    <source>
        <dbReference type="ARBA" id="ARBA00022741"/>
    </source>
</evidence>
<dbReference type="GO" id="GO:0005634">
    <property type="term" value="C:nucleus"/>
    <property type="evidence" value="ECO:0007669"/>
    <property type="project" value="TreeGrafter"/>
</dbReference>
<feature type="region of interest" description="Disordered" evidence="9">
    <location>
        <begin position="78"/>
        <end position="149"/>
    </location>
</feature>
<comment type="catalytic activity">
    <reaction evidence="8">
        <text>L-seryl-[protein] + ATP = O-phospho-L-seryl-[protein] + ADP + H(+)</text>
        <dbReference type="Rhea" id="RHEA:17989"/>
        <dbReference type="Rhea" id="RHEA-COMP:9863"/>
        <dbReference type="Rhea" id="RHEA-COMP:11604"/>
        <dbReference type="ChEBI" id="CHEBI:15378"/>
        <dbReference type="ChEBI" id="CHEBI:29999"/>
        <dbReference type="ChEBI" id="CHEBI:30616"/>
        <dbReference type="ChEBI" id="CHEBI:83421"/>
        <dbReference type="ChEBI" id="CHEBI:456216"/>
        <dbReference type="EC" id="2.7.11.1"/>
    </reaction>
</comment>
<dbReference type="GO" id="GO:0035556">
    <property type="term" value="P:intracellular signal transduction"/>
    <property type="evidence" value="ECO:0007669"/>
    <property type="project" value="TreeGrafter"/>
</dbReference>
<comment type="caution">
    <text evidence="11">The sequence shown here is derived from an EMBL/GenBank/DDBJ whole genome shotgun (WGS) entry which is preliminary data.</text>
</comment>
<dbReference type="GO" id="GO:0005737">
    <property type="term" value="C:cytoplasm"/>
    <property type="evidence" value="ECO:0007669"/>
    <property type="project" value="TreeGrafter"/>
</dbReference>
<evidence type="ECO:0000313" key="11">
    <source>
        <dbReference type="EMBL" id="KAK3048405.1"/>
    </source>
</evidence>
<dbReference type="PANTHER" id="PTHR24419:SF18">
    <property type="entry name" value="SERINE_THREONINE-PROTEIN KINASE HASPIN"/>
    <property type="match status" value="1"/>
</dbReference>
<keyword evidence="3" id="KW-0808">Transferase</keyword>
<keyword evidence="4" id="KW-0547">Nucleotide-binding</keyword>
<gene>
    <name evidence="11" type="ORF">LTR09_010236</name>
</gene>
<evidence type="ECO:0000256" key="3">
    <source>
        <dbReference type="ARBA" id="ARBA00022679"/>
    </source>
</evidence>
<dbReference type="GO" id="GO:0005524">
    <property type="term" value="F:ATP binding"/>
    <property type="evidence" value="ECO:0007669"/>
    <property type="project" value="UniProtKB-KW"/>
</dbReference>
<dbReference type="SUPFAM" id="SSF56112">
    <property type="entry name" value="Protein kinase-like (PK-like)"/>
    <property type="match status" value="1"/>
</dbReference>
<dbReference type="Pfam" id="PF12330">
    <property type="entry name" value="Haspin_kinase"/>
    <property type="match status" value="1"/>
</dbReference>
<organism evidence="11 12">
    <name type="scientific">Extremus antarcticus</name>
    <dbReference type="NCBI Taxonomy" id="702011"/>
    <lineage>
        <taxon>Eukaryota</taxon>
        <taxon>Fungi</taxon>
        <taxon>Dikarya</taxon>
        <taxon>Ascomycota</taxon>
        <taxon>Pezizomycotina</taxon>
        <taxon>Dothideomycetes</taxon>
        <taxon>Dothideomycetidae</taxon>
        <taxon>Mycosphaerellales</taxon>
        <taxon>Extremaceae</taxon>
        <taxon>Extremus</taxon>
    </lineage>
</organism>
<feature type="region of interest" description="Disordered" evidence="9">
    <location>
        <begin position="623"/>
        <end position="642"/>
    </location>
</feature>
<dbReference type="GO" id="GO:0072354">
    <property type="term" value="F:histone H3T3 kinase activity"/>
    <property type="evidence" value="ECO:0007669"/>
    <property type="project" value="TreeGrafter"/>
</dbReference>
<dbReference type="Gene3D" id="1.10.510.10">
    <property type="entry name" value="Transferase(Phosphotransferase) domain 1"/>
    <property type="match status" value="1"/>
</dbReference>
<evidence type="ECO:0000256" key="9">
    <source>
        <dbReference type="SAM" id="MobiDB-lite"/>
    </source>
</evidence>
<reference evidence="11" key="1">
    <citation type="submission" date="2023-04" db="EMBL/GenBank/DDBJ databases">
        <title>Black Yeasts Isolated from many extreme environments.</title>
        <authorList>
            <person name="Coleine C."/>
            <person name="Stajich J.E."/>
            <person name="Selbmann L."/>
        </authorList>
    </citation>
    <scope>NUCLEOTIDE SEQUENCE</scope>
    <source>
        <strain evidence="11">CCFEE 5312</strain>
    </source>
</reference>
<dbReference type="PROSITE" id="PS50011">
    <property type="entry name" value="PROTEIN_KINASE_DOM"/>
    <property type="match status" value="1"/>
</dbReference>
<dbReference type="Gene3D" id="3.30.200.20">
    <property type="entry name" value="Phosphorylase Kinase, domain 1"/>
    <property type="match status" value="1"/>
</dbReference>
<keyword evidence="2" id="KW-0723">Serine/threonine-protein kinase</keyword>
<protein>
    <recommendedName>
        <fullName evidence="1">non-specific serine/threonine protein kinase</fullName>
        <ecNumber evidence="1">2.7.11.1</ecNumber>
    </recommendedName>
</protein>
<name>A0AAJ0D7V5_9PEZI</name>
<dbReference type="AlphaFoldDB" id="A0AAJ0D7V5"/>
<evidence type="ECO:0000313" key="12">
    <source>
        <dbReference type="Proteomes" id="UP001271007"/>
    </source>
</evidence>
<feature type="domain" description="Protein kinase" evidence="10">
    <location>
        <begin position="236"/>
        <end position="683"/>
    </location>
</feature>
<sequence length="683" mass="75858">MPRQVYGKKTRAVHDPHAIFGSPQRSSPTNVDHIPTIDVADKLGKLKLDEKAVNKDGEVRRRVLSDKSANAVVLPLESLGKETKGRQRAGRKIVVEDDADDEEGGYGVEKPDDGNEEMQTAIGQPEESGKEGVLTQEDRSNDTDDVPLFVEDHGYDTVEEDAETAVDNDDHEDGPAAIRTAAPVSEKDELATLSITILPPTPPPLDSYSEHCAALLSHSHHPLIDFTEWSTQLQSHFALTKIAEASFGEVYRLSLLEQLPGFSSTDESVFKVIALRPPGPTIPLDKRKQAAAKKKLDAMSAPEDVANEVRLLQRMSTIPGYTNFRDVRIVQGRPPPLFAQAFKAWNAEQKARKKDLSHFPDPGKKASYSEDQLWAVIEMQDAGTDLENLVERGGCSSIWSVWDVFWQVVLSLAKGEEGAEFEHRDLHLGNICVRQTTTTGISEKDIDPKRKLNFTGLETTVIDYTISRARMQDNSVAYQDLARDSALFEGDSTEEYQYDIYRYMRGAVLADDPYASPPFTSLATTEERSWQQYHPVTNLLWLHFVLYKLLEQVEWPSASKAPPRKRKEEFTRWKRANDLEHVLLRVQELLDPGMVCGKDGIKSAGELVGLALGEGWVDVGDVVGETGTGEEEGEGEGDDETIGAGLAVRLEELALERGEGEDDVGAVVDVEVLHSKPRTRRKR</sequence>
<evidence type="ECO:0000256" key="5">
    <source>
        <dbReference type="ARBA" id="ARBA00022777"/>
    </source>
</evidence>
<feature type="compositionally biased region" description="Basic residues" evidence="9">
    <location>
        <begin position="1"/>
        <end position="11"/>
    </location>
</feature>
<evidence type="ECO:0000256" key="2">
    <source>
        <dbReference type="ARBA" id="ARBA00022527"/>
    </source>
</evidence>
<feature type="compositionally biased region" description="Acidic residues" evidence="9">
    <location>
        <begin position="628"/>
        <end position="641"/>
    </location>
</feature>
<dbReference type="EC" id="2.7.11.1" evidence="1"/>
<proteinExistence type="predicted"/>
<dbReference type="PANTHER" id="PTHR24419">
    <property type="entry name" value="INTERLEUKIN-1 RECEPTOR-ASSOCIATED KINASE"/>
    <property type="match status" value="1"/>
</dbReference>
<evidence type="ECO:0000256" key="6">
    <source>
        <dbReference type="ARBA" id="ARBA00022840"/>
    </source>
</evidence>
<accession>A0AAJ0D7V5</accession>
<feature type="region of interest" description="Disordered" evidence="9">
    <location>
        <begin position="1"/>
        <end position="32"/>
    </location>
</feature>
<evidence type="ECO:0000256" key="7">
    <source>
        <dbReference type="ARBA" id="ARBA00047899"/>
    </source>
</evidence>
<keyword evidence="12" id="KW-1185">Reference proteome</keyword>
<dbReference type="EMBL" id="JAWDJX010000049">
    <property type="protein sequence ID" value="KAK3048405.1"/>
    <property type="molecule type" value="Genomic_DNA"/>
</dbReference>
<comment type="catalytic activity">
    <reaction evidence="7">
        <text>L-threonyl-[protein] + ATP = O-phospho-L-threonyl-[protein] + ADP + H(+)</text>
        <dbReference type="Rhea" id="RHEA:46608"/>
        <dbReference type="Rhea" id="RHEA-COMP:11060"/>
        <dbReference type="Rhea" id="RHEA-COMP:11605"/>
        <dbReference type="ChEBI" id="CHEBI:15378"/>
        <dbReference type="ChEBI" id="CHEBI:30013"/>
        <dbReference type="ChEBI" id="CHEBI:30616"/>
        <dbReference type="ChEBI" id="CHEBI:61977"/>
        <dbReference type="ChEBI" id="CHEBI:456216"/>
        <dbReference type="EC" id="2.7.11.1"/>
    </reaction>
</comment>
<keyword evidence="6" id="KW-0067">ATP-binding</keyword>
<evidence type="ECO:0000259" key="10">
    <source>
        <dbReference type="PROSITE" id="PS50011"/>
    </source>
</evidence>